<keyword evidence="1" id="KW-1133">Transmembrane helix</keyword>
<evidence type="ECO:0000313" key="2">
    <source>
        <dbReference type="EMBL" id="PZQ45328.1"/>
    </source>
</evidence>
<feature type="transmembrane region" description="Helical" evidence="1">
    <location>
        <begin position="40"/>
        <end position="61"/>
    </location>
</feature>
<accession>A0A2W5MY87</accession>
<name>A0A2W5MY87_9BACT</name>
<dbReference type="EMBL" id="QFQB01000053">
    <property type="protein sequence ID" value="PZQ45328.1"/>
    <property type="molecule type" value="Genomic_DNA"/>
</dbReference>
<organism evidence="2 3">
    <name type="scientific">Micavibrio aeruginosavorus</name>
    <dbReference type="NCBI Taxonomy" id="349221"/>
    <lineage>
        <taxon>Bacteria</taxon>
        <taxon>Pseudomonadati</taxon>
        <taxon>Bdellovibrionota</taxon>
        <taxon>Bdellovibrionia</taxon>
        <taxon>Bdellovibrionales</taxon>
        <taxon>Pseudobdellovibrionaceae</taxon>
        <taxon>Micavibrio</taxon>
    </lineage>
</organism>
<comment type="caution">
    <text evidence="2">The sequence shown here is derived from an EMBL/GenBank/DDBJ whole genome shotgun (WGS) entry which is preliminary data.</text>
</comment>
<evidence type="ECO:0000256" key="1">
    <source>
        <dbReference type="SAM" id="Phobius"/>
    </source>
</evidence>
<dbReference type="AlphaFoldDB" id="A0A2W5MY87"/>
<protein>
    <submittedName>
        <fullName evidence="2">Uncharacterized protein</fullName>
    </submittedName>
</protein>
<sequence length="149" mass="16733">MINLLKNMSLLIVFGVVPTIALDYFSGSGFLNKFMADQSLSMLGTILAIYIAVASSFIAILNSYEDQEGKDIFSGTVKELKQTIAFIFIVFFAHFLLLVGTPEEASFACDLTLKSLKTFIFILFLYALYELSSELFTLKNKLPRKDKKQ</sequence>
<evidence type="ECO:0000313" key="3">
    <source>
        <dbReference type="Proteomes" id="UP000249417"/>
    </source>
</evidence>
<reference evidence="2 3" key="1">
    <citation type="submission" date="2017-08" db="EMBL/GenBank/DDBJ databases">
        <title>Infants hospitalized years apart are colonized by the same room-sourced microbial strains.</title>
        <authorList>
            <person name="Brooks B."/>
            <person name="Olm M.R."/>
            <person name="Firek B.A."/>
            <person name="Baker R."/>
            <person name="Thomas B.C."/>
            <person name="Morowitz M.J."/>
            <person name="Banfield J.F."/>
        </authorList>
    </citation>
    <scope>NUCLEOTIDE SEQUENCE [LARGE SCALE GENOMIC DNA]</scope>
    <source>
        <strain evidence="2">S2_005_002_R2_29</strain>
    </source>
</reference>
<keyword evidence="1" id="KW-0472">Membrane</keyword>
<feature type="transmembrane region" description="Helical" evidence="1">
    <location>
        <begin position="82"/>
        <end position="99"/>
    </location>
</feature>
<gene>
    <name evidence="2" type="ORF">DI551_07655</name>
</gene>
<feature type="transmembrane region" description="Helical" evidence="1">
    <location>
        <begin position="119"/>
        <end position="138"/>
    </location>
</feature>
<keyword evidence="1" id="KW-0812">Transmembrane</keyword>
<dbReference type="Proteomes" id="UP000249417">
    <property type="component" value="Unassembled WGS sequence"/>
</dbReference>
<proteinExistence type="predicted"/>